<protein>
    <submittedName>
        <fullName evidence="2">Uncharacterized protein</fullName>
    </submittedName>
</protein>
<feature type="compositionally biased region" description="Basic and acidic residues" evidence="1">
    <location>
        <begin position="9"/>
        <end position="20"/>
    </location>
</feature>
<name>A0A0C9TNW5_PAXIN</name>
<evidence type="ECO:0000313" key="2">
    <source>
        <dbReference type="EMBL" id="KIJ12183.1"/>
    </source>
</evidence>
<dbReference type="HOGENOM" id="CLU_1069983_0_0_1"/>
<feature type="region of interest" description="Disordered" evidence="1">
    <location>
        <begin position="1"/>
        <end position="56"/>
    </location>
</feature>
<keyword evidence="3" id="KW-1185">Reference proteome</keyword>
<dbReference type="Proteomes" id="UP000053647">
    <property type="component" value="Unassembled WGS sequence"/>
</dbReference>
<dbReference type="EMBL" id="KN819367">
    <property type="protein sequence ID" value="KIJ12183.1"/>
    <property type="molecule type" value="Genomic_DNA"/>
</dbReference>
<gene>
    <name evidence="2" type="ORF">PAXINDRAFT_14955</name>
</gene>
<sequence length="260" mass="27981">MPNTCHENQNAHEHGGDINRHASVGVRLKRQRGEEGAVGEDDIPQKLPCSQRASTEDSFQGTLTHLVHEIRDMKVQLGKFTADTTAELKVLALTVEGLKGCGLCAPRSSAGEDDCIRGAEYAGALSPDCASAQLKSDPLLLKAVSNDCLKCTAIAFQTVGTDEAVALLSDWPESPRLRLLHRSRHGSIEERLSQALGFQAKGGTAQFGHSKRSAGCSRAKKPIGNHNWPLESSATILRYAEVCCGGVLEPPKHPADTERR</sequence>
<organism evidence="2 3">
    <name type="scientific">Paxillus involutus ATCC 200175</name>
    <dbReference type="NCBI Taxonomy" id="664439"/>
    <lineage>
        <taxon>Eukaryota</taxon>
        <taxon>Fungi</taxon>
        <taxon>Dikarya</taxon>
        <taxon>Basidiomycota</taxon>
        <taxon>Agaricomycotina</taxon>
        <taxon>Agaricomycetes</taxon>
        <taxon>Agaricomycetidae</taxon>
        <taxon>Boletales</taxon>
        <taxon>Paxilineae</taxon>
        <taxon>Paxillaceae</taxon>
        <taxon>Paxillus</taxon>
    </lineage>
</organism>
<reference evidence="3" key="2">
    <citation type="submission" date="2015-01" db="EMBL/GenBank/DDBJ databases">
        <title>Evolutionary Origins and Diversification of the Mycorrhizal Mutualists.</title>
        <authorList>
            <consortium name="DOE Joint Genome Institute"/>
            <consortium name="Mycorrhizal Genomics Consortium"/>
            <person name="Kohler A."/>
            <person name="Kuo A."/>
            <person name="Nagy L.G."/>
            <person name="Floudas D."/>
            <person name="Copeland A."/>
            <person name="Barry K.W."/>
            <person name="Cichocki N."/>
            <person name="Veneault-Fourrey C."/>
            <person name="LaButti K."/>
            <person name="Lindquist E.A."/>
            <person name="Lipzen A."/>
            <person name="Lundell T."/>
            <person name="Morin E."/>
            <person name="Murat C."/>
            <person name="Riley R."/>
            <person name="Ohm R."/>
            <person name="Sun H."/>
            <person name="Tunlid A."/>
            <person name="Henrissat B."/>
            <person name="Grigoriev I.V."/>
            <person name="Hibbett D.S."/>
            <person name="Martin F."/>
        </authorList>
    </citation>
    <scope>NUCLEOTIDE SEQUENCE [LARGE SCALE GENOMIC DNA]</scope>
    <source>
        <strain evidence="3">ATCC 200175</strain>
    </source>
</reference>
<dbReference type="AlphaFoldDB" id="A0A0C9TNW5"/>
<reference evidence="2 3" key="1">
    <citation type="submission" date="2014-06" db="EMBL/GenBank/DDBJ databases">
        <authorList>
            <consortium name="DOE Joint Genome Institute"/>
            <person name="Kuo A."/>
            <person name="Kohler A."/>
            <person name="Nagy L.G."/>
            <person name="Floudas D."/>
            <person name="Copeland A."/>
            <person name="Barry K.W."/>
            <person name="Cichocki N."/>
            <person name="Veneault-Fourrey C."/>
            <person name="LaButti K."/>
            <person name="Lindquist E.A."/>
            <person name="Lipzen A."/>
            <person name="Lundell T."/>
            <person name="Morin E."/>
            <person name="Murat C."/>
            <person name="Sun H."/>
            <person name="Tunlid A."/>
            <person name="Henrissat B."/>
            <person name="Grigoriev I.V."/>
            <person name="Hibbett D.S."/>
            <person name="Martin F."/>
            <person name="Nordberg H.P."/>
            <person name="Cantor M.N."/>
            <person name="Hua S.X."/>
        </authorList>
    </citation>
    <scope>NUCLEOTIDE SEQUENCE [LARGE SCALE GENOMIC DNA]</scope>
    <source>
        <strain evidence="2 3">ATCC 200175</strain>
    </source>
</reference>
<evidence type="ECO:0000256" key="1">
    <source>
        <dbReference type="SAM" id="MobiDB-lite"/>
    </source>
</evidence>
<proteinExistence type="predicted"/>
<evidence type="ECO:0000313" key="3">
    <source>
        <dbReference type="Proteomes" id="UP000053647"/>
    </source>
</evidence>
<accession>A0A0C9TNW5</accession>